<keyword evidence="1" id="KW-1133">Transmembrane helix</keyword>
<keyword evidence="1" id="KW-0812">Transmembrane</keyword>
<dbReference type="RefSeq" id="WP_159346658.1">
    <property type="nucleotide sequence ID" value="NZ_JBALOT010000033.1"/>
</dbReference>
<evidence type="ECO:0000256" key="1">
    <source>
        <dbReference type="SAM" id="Phobius"/>
    </source>
</evidence>
<feature type="transmembrane region" description="Helical" evidence="1">
    <location>
        <begin position="272"/>
        <end position="289"/>
    </location>
</feature>
<reference evidence="2 3" key="1">
    <citation type="journal article" date="2020" name="G3 (Bethesda)">
        <title>Whole Genome Sequencing and Comparative Genomics of Two Nematicidal Bacillus Strains Reveals a Wide Range of Possible Virulence Factors.</title>
        <authorList>
            <person name="Susic N."/>
            <person name="Janezic S."/>
            <person name="Rupnik M."/>
            <person name="Geric Stare B."/>
        </authorList>
    </citation>
    <scope>NUCLEOTIDE SEQUENCE [LARGE SCALE GENOMIC DNA]</scope>
    <source>
        <strain evidence="2 3">I-1582</strain>
    </source>
</reference>
<gene>
    <name evidence="2" type="ORF">KIS1582_4299</name>
</gene>
<dbReference type="OrthoDB" id="2801794at2"/>
<keyword evidence="1" id="KW-0472">Membrane</keyword>
<feature type="transmembrane region" description="Helical" evidence="1">
    <location>
        <begin position="301"/>
        <end position="322"/>
    </location>
</feature>
<sequence length="338" mass="39127">MKDAQKINVSSQNLIDALIEFGFTKRAREFAIESGFTLKEIDQQKKKSKGIEVSEPLKEILNSVLSMSSIARFESGEKTLLVFPDSKSNIIVERIEENSYEFSKHDFKELNSILTEFYGWDTSKQDDFMKVNIGLSSDIYDLIHGIEPSGLDDMIEDENFELQIRHFLRDFKRNYHQVSKIIFKKRRINTYVMEEDHVMLFVPSENFIWHINYEEIMDDQIILTSNSVPTYLSVVQKITEEILQGGIPNEKKKVMNSKEEQKKFSFKRGFSFFWKSNLILLITILAININRASFSEGGGGLLLLLYLSWEALLILLSFFACFKEREDSSPARKVSSAS</sequence>
<protein>
    <submittedName>
        <fullName evidence="2">Uncharacterized protein</fullName>
    </submittedName>
</protein>
<name>A0A800MTE9_CYTFI</name>
<dbReference type="Proteomes" id="UP000465778">
    <property type="component" value="Unassembled WGS sequence"/>
</dbReference>
<comment type="caution">
    <text evidence="2">The sequence shown here is derived from an EMBL/GenBank/DDBJ whole genome shotgun (WGS) entry which is preliminary data.</text>
</comment>
<organism evidence="2 3">
    <name type="scientific">Cytobacillus firmus</name>
    <name type="common">Bacillus firmus</name>
    <dbReference type="NCBI Taxonomy" id="1399"/>
    <lineage>
        <taxon>Bacteria</taxon>
        <taxon>Bacillati</taxon>
        <taxon>Bacillota</taxon>
        <taxon>Bacilli</taxon>
        <taxon>Bacillales</taxon>
        <taxon>Bacillaceae</taxon>
        <taxon>Cytobacillus</taxon>
    </lineage>
</organism>
<dbReference type="EMBL" id="VDEM01000075">
    <property type="protein sequence ID" value="KAF0821940.1"/>
    <property type="molecule type" value="Genomic_DNA"/>
</dbReference>
<accession>A0A800MTE9</accession>
<evidence type="ECO:0000313" key="2">
    <source>
        <dbReference type="EMBL" id="KAF0821940.1"/>
    </source>
</evidence>
<evidence type="ECO:0000313" key="3">
    <source>
        <dbReference type="Proteomes" id="UP000465778"/>
    </source>
</evidence>
<dbReference type="AlphaFoldDB" id="A0A800MTE9"/>
<proteinExistence type="predicted"/>